<dbReference type="OrthoDB" id="2594643at2759"/>
<reference evidence="5" key="2">
    <citation type="submission" date="2013-12" db="EMBL/GenBank/DDBJ databases">
        <title>Evolution of pathogenesis and genome organization in the Tremellales.</title>
        <authorList>
            <person name="Cuomo C."/>
            <person name="Litvintseva A."/>
            <person name="Heitman J."/>
            <person name="Chen Y."/>
            <person name="Sun S."/>
            <person name="Springer D."/>
            <person name="Dromer F."/>
            <person name="Young S."/>
            <person name="Zeng Q."/>
            <person name="Chapman S."/>
            <person name="Gujja S."/>
            <person name="Saif S."/>
            <person name="Birren B."/>
        </authorList>
    </citation>
    <scope>NUCLEOTIDE SEQUENCE [LARGE SCALE GENOMIC DNA]</scope>
    <source>
        <strain evidence="5">BCC8398</strain>
    </source>
</reference>
<keyword evidence="2" id="KW-1133">Transmembrane helix</keyword>
<keyword evidence="2" id="KW-0812">Transmembrane</keyword>
<dbReference type="EMBL" id="KV700123">
    <property type="protein sequence ID" value="OCF34936.1"/>
    <property type="molecule type" value="Genomic_DNA"/>
</dbReference>
<keyword evidence="5" id="KW-1185">Reference proteome</keyword>
<keyword evidence="2" id="KW-0472">Membrane</keyword>
<evidence type="ECO:0000313" key="5">
    <source>
        <dbReference type="Proteomes" id="UP000092666"/>
    </source>
</evidence>
<feature type="transmembrane region" description="Helical" evidence="2">
    <location>
        <begin position="229"/>
        <end position="253"/>
    </location>
</feature>
<dbReference type="Proteomes" id="UP000092666">
    <property type="component" value="Unassembled WGS sequence"/>
</dbReference>
<evidence type="ECO:0000256" key="1">
    <source>
        <dbReference type="SAM" id="MobiDB-lite"/>
    </source>
</evidence>
<feature type="compositionally biased region" description="Acidic residues" evidence="1">
    <location>
        <begin position="642"/>
        <end position="652"/>
    </location>
</feature>
<feature type="region of interest" description="Disordered" evidence="1">
    <location>
        <begin position="369"/>
        <end position="406"/>
    </location>
</feature>
<protein>
    <recommendedName>
        <fullName evidence="3">DUF6534 domain-containing protein</fullName>
    </recommendedName>
</protein>
<dbReference type="Pfam" id="PF20152">
    <property type="entry name" value="DUF6534"/>
    <property type="match status" value="1"/>
</dbReference>
<evidence type="ECO:0000313" key="4">
    <source>
        <dbReference type="EMBL" id="OCF34936.1"/>
    </source>
</evidence>
<reference evidence="4 5" key="1">
    <citation type="submission" date="2013-07" db="EMBL/GenBank/DDBJ databases">
        <title>The Genome Sequence of Cryptococcus heveanensis BCC8398.</title>
        <authorList>
            <consortium name="The Broad Institute Genome Sequencing Platform"/>
            <person name="Cuomo C."/>
            <person name="Litvintseva A."/>
            <person name="Chen Y."/>
            <person name="Heitman J."/>
            <person name="Sun S."/>
            <person name="Springer D."/>
            <person name="Dromer F."/>
            <person name="Young S.K."/>
            <person name="Zeng Q."/>
            <person name="Gargeya S."/>
            <person name="Fitzgerald M."/>
            <person name="Abouelleil A."/>
            <person name="Alvarado L."/>
            <person name="Berlin A.M."/>
            <person name="Chapman S.B."/>
            <person name="Dewar J."/>
            <person name="Goldberg J."/>
            <person name="Griggs A."/>
            <person name="Gujja S."/>
            <person name="Hansen M."/>
            <person name="Howarth C."/>
            <person name="Imamovic A."/>
            <person name="Larimer J."/>
            <person name="McCowan C."/>
            <person name="Murphy C."/>
            <person name="Pearson M."/>
            <person name="Priest M."/>
            <person name="Roberts A."/>
            <person name="Saif S."/>
            <person name="Shea T."/>
            <person name="Sykes S."/>
            <person name="Wortman J."/>
            <person name="Nusbaum C."/>
            <person name="Birren B."/>
        </authorList>
    </citation>
    <scope>NUCLEOTIDE SEQUENCE [LARGE SCALE GENOMIC DNA]</scope>
    <source>
        <strain evidence="4 5">BCC8398</strain>
    </source>
</reference>
<evidence type="ECO:0000256" key="2">
    <source>
        <dbReference type="SAM" id="Phobius"/>
    </source>
</evidence>
<feature type="transmembrane region" description="Helical" evidence="2">
    <location>
        <begin position="53"/>
        <end position="74"/>
    </location>
</feature>
<feature type="transmembrane region" description="Helical" evidence="2">
    <location>
        <begin position="94"/>
        <end position="116"/>
    </location>
</feature>
<feature type="region of interest" description="Disordered" evidence="1">
    <location>
        <begin position="522"/>
        <end position="665"/>
    </location>
</feature>
<accession>A0A1B9GV61</accession>
<evidence type="ECO:0000259" key="3">
    <source>
        <dbReference type="Pfam" id="PF20152"/>
    </source>
</evidence>
<feature type="transmembrane region" description="Helical" evidence="2">
    <location>
        <begin position="20"/>
        <end position="41"/>
    </location>
</feature>
<sequence length="665" mass="71829">MESSSASFGTGITRVAEFRLAYLRMGIVLILSINYFLSLASRPKSPHESSRRLGVTLASVSLIANFGQTIVDLVRGWDMFAVNFMNLGGFLTTTPLYFISPFLGLIPSTLTQLFLLRRITLFLSSLDLLWPRLAHPAIKSVFVVIMSCSVLLVFVSGTMSSVLIAKSGNMHALDVAGSSMFTVVEQIWLGGSTAVDLLLSLVLCVELWWARQKLGMKGGVMREIVTRLILVTCHGGLAVSGLQLSSLLLYNYWRHNSFCYLPIIFLPKVYNITLLLSLSVPHSTEVAHSPSHVFSLPTIMDAQPPALAQAQGNGSGPCVSSGCEQNPRRVQVPPNGCSNSIVQPAVQNDTAMREKNGNQWISRFKARLSPSGMSNADNRTQRETKVKQGAGPSSGIIEDRRPSDPSSLAPLLRHDAKGCCSPGGHFHPSAVSPTSPVLFPSPQSPLRIHGDTNSLDNHSPNRIVWVKPSTHPASETHTSLFQRPNPFTCTAEAAYSPSLAAASASAAPPGTNGFVRQAIQTSMADSPSASKAPGAGQSTSCPPIANTDQNRHRPVISPWRRRAKILGSRGDKVGYQDSDAGRPGLGPGAESTSQTRTMSSTFHTSQTGTGFNSLDIDGLTFDADDEEEEKLQARALIVDQEQNQDQDEDEELDCGKKQTSVHRDR</sequence>
<name>A0A1B9GV61_9TREE</name>
<feature type="transmembrane region" description="Helical" evidence="2">
    <location>
        <begin position="187"/>
        <end position="209"/>
    </location>
</feature>
<feature type="domain" description="DUF6534" evidence="3">
    <location>
        <begin position="192"/>
        <end position="278"/>
    </location>
</feature>
<gene>
    <name evidence="4" type="ORF">I316_03483</name>
</gene>
<proteinExistence type="predicted"/>
<feature type="compositionally biased region" description="Basic and acidic residues" evidence="1">
    <location>
        <begin position="653"/>
        <end position="665"/>
    </location>
</feature>
<feature type="transmembrane region" description="Helical" evidence="2">
    <location>
        <begin position="137"/>
        <end position="164"/>
    </location>
</feature>
<dbReference type="InterPro" id="IPR045339">
    <property type="entry name" value="DUF6534"/>
</dbReference>
<organism evidence="4 5">
    <name type="scientific">Kwoniella heveanensis BCC8398</name>
    <dbReference type="NCBI Taxonomy" id="1296120"/>
    <lineage>
        <taxon>Eukaryota</taxon>
        <taxon>Fungi</taxon>
        <taxon>Dikarya</taxon>
        <taxon>Basidiomycota</taxon>
        <taxon>Agaricomycotina</taxon>
        <taxon>Tremellomycetes</taxon>
        <taxon>Tremellales</taxon>
        <taxon>Cryptococcaceae</taxon>
        <taxon>Kwoniella</taxon>
    </lineage>
</organism>
<dbReference type="AlphaFoldDB" id="A0A1B9GV61"/>
<feature type="compositionally biased region" description="Polar residues" evidence="1">
    <location>
        <begin position="590"/>
        <end position="612"/>
    </location>
</feature>